<organism evidence="1 2">
    <name type="scientific">Nephila pilipes</name>
    <name type="common">Giant wood spider</name>
    <name type="synonym">Nephila maculata</name>
    <dbReference type="NCBI Taxonomy" id="299642"/>
    <lineage>
        <taxon>Eukaryota</taxon>
        <taxon>Metazoa</taxon>
        <taxon>Ecdysozoa</taxon>
        <taxon>Arthropoda</taxon>
        <taxon>Chelicerata</taxon>
        <taxon>Arachnida</taxon>
        <taxon>Araneae</taxon>
        <taxon>Araneomorphae</taxon>
        <taxon>Entelegynae</taxon>
        <taxon>Araneoidea</taxon>
        <taxon>Nephilidae</taxon>
        <taxon>Nephila</taxon>
    </lineage>
</organism>
<evidence type="ECO:0000313" key="1">
    <source>
        <dbReference type="EMBL" id="GFS82058.1"/>
    </source>
</evidence>
<dbReference type="EMBL" id="BMAW01097905">
    <property type="protein sequence ID" value="GFS82058.1"/>
    <property type="molecule type" value="Genomic_DNA"/>
</dbReference>
<protein>
    <submittedName>
        <fullName evidence="1">Uncharacterized protein</fullName>
    </submittedName>
</protein>
<sequence length="107" mass="12404">MQRRFSYDGRILKVECAYHAISRYGRAIQKLQGNTTRFSDFTGIKALKLLKRKMMKLITETQNVIKESFYPKPQACEAYGTEFSTATKKYGSANEEIVRKLDKYSMS</sequence>
<accession>A0A8X6MX07</accession>
<proteinExistence type="predicted"/>
<dbReference type="Proteomes" id="UP000887013">
    <property type="component" value="Unassembled WGS sequence"/>
</dbReference>
<comment type="caution">
    <text evidence="1">The sequence shown here is derived from an EMBL/GenBank/DDBJ whole genome shotgun (WGS) entry which is preliminary data.</text>
</comment>
<evidence type="ECO:0000313" key="2">
    <source>
        <dbReference type="Proteomes" id="UP000887013"/>
    </source>
</evidence>
<dbReference type="AlphaFoldDB" id="A0A8X6MX07"/>
<reference evidence="1" key="1">
    <citation type="submission" date="2020-08" db="EMBL/GenBank/DDBJ databases">
        <title>Multicomponent nature underlies the extraordinary mechanical properties of spider dragline silk.</title>
        <authorList>
            <person name="Kono N."/>
            <person name="Nakamura H."/>
            <person name="Mori M."/>
            <person name="Yoshida Y."/>
            <person name="Ohtoshi R."/>
            <person name="Malay A.D."/>
            <person name="Moran D.A.P."/>
            <person name="Tomita M."/>
            <person name="Numata K."/>
            <person name="Arakawa K."/>
        </authorList>
    </citation>
    <scope>NUCLEOTIDE SEQUENCE</scope>
</reference>
<name>A0A8X6MX07_NEPPI</name>
<keyword evidence="2" id="KW-1185">Reference proteome</keyword>
<gene>
    <name evidence="1" type="ORF">NPIL_284581</name>
</gene>